<dbReference type="GO" id="GO:0051287">
    <property type="term" value="F:NAD binding"/>
    <property type="evidence" value="ECO:0007669"/>
    <property type="project" value="InterPro"/>
</dbReference>
<dbReference type="InterPro" id="IPR001891">
    <property type="entry name" value="Malic_OxRdtase"/>
</dbReference>
<dbReference type="InterPro" id="IPR012302">
    <property type="entry name" value="Malic_NAD-bd"/>
</dbReference>
<dbReference type="PIRSF" id="PIRSF000106">
    <property type="entry name" value="ME"/>
    <property type="match status" value="1"/>
</dbReference>
<dbReference type="CDD" id="cd05312">
    <property type="entry name" value="NAD_bind_1_malic_enz"/>
    <property type="match status" value="1"/>
</dbReference>
<dbReference type="Pfam" id="PF00390">
    <property type="entry name" value="malic"/>
    <property type="match status" value="1"/>
</dbReference>
<evidence type="ECO:0000313" key="10">
    <source>
        <dbReference type="EMBL" id="GIL57417.1"/>
    </source>
</evidence>
<evidence type="ECO:0000256" key="6">
    <source>
        <dbReference type="PIRSR" id="PIRSR000106-3"/>
    </source>
</evidence>
<dbReference type="EMBL" id="BNCO01000027">
    <property type="protein sequence ID" value="GIL57417.1"/>
    <property type="molecule type" value="Genomic_DNA"/>
</dbReference>
<dbReference type="PANTHER" id="PTHR23406">
    <property type="entry name" value="MALIC ENZYME-RELATED"/>
    <property type="match status" value="1"/>
</dbReference>
<dbReference type="SMART" id="SM00919">
    <property type="entry name" value="Malic_M"/>
    <property type="match status" value="1"/>
</dbReference>
<dbReference type="InterPro" id="IPR046346">
    <property type="entry name" value="Aminoacid_DH-like_N_sf"/>
</dbReference>
<comment type="cofactor">
    <cofactor evidence="1">
        <name>Mn(2+)</name>
        <dbReference type="ChEBI" id="CHEBI:29035"/>
    </cofactor>
</comment>
<feature type="active site" description="Proton acceptor" evidence="4">
    <location>
        <position position="231"/>
    </location>
</feature>
<feature type="binding site" evidence="5">
    <location>
        <position position="510"/>
    </location>
    <ligand>
        <name>(S)-malate</name>
        <dbReference type="ChEBI" id="CHEBI:15589"/>
    </ligand>
</feature>
<dbReference type="AlphaFoldDB" id="A0A8J4BBH6"/>
<evidence type="ECO:0000256" key="3">
    <source>
        <dbReference type="ARBA" id="ARBA00022723"/>
    </source>
</evidence>
<dbReference type="Gene3D" id="3.40.50.720">
    <property type="entry name" value="NAD(P)-binding Rossmann-like Domain"/>
    <property type="match status" value="1"/>
</dbReference>
<dbReference type="GO" id="GO:0004473">
    <property type="term" value="F:malate dehydrogenase (decarboxylating) (NADP+) activity"/>
    <property type="evidence" value="ECO:0007669"/>
    <property type="project" value="TreeGrafter"/>
</dbReference>
<evidence type="ECO:0000259" key="8">
    <source>
        <dbReference type="SMART" id="SM00919"/>
    </source>
</evidence>
<evidence type="ECO:0000256" key="7">
    <source>
        <dbReference type="RuleBase" id="RU003426"/>
    </source>
</evidence>
<feature type="active site" description="Proton donor" evidence="4">
    <location>
        <position position="160"/>
    </location>
</feature>
<dbReference type="NCBIfam" id="NF010052">
    <property type="entry name" value="PRK13529.1"/>
    <property type="match status" value="1"/>
</dbReference>
<evidence type="ECO:0000256" key="2">
    <source>
        <dbReference type="ARBA" id="ARBA00008785"/>
    </source>
</evidence>
<keyword evidence="3 6" id="KW-0479">Metal-binding</keyword>
<dbReference type="InterPro" id="IPR015884">
    <property type="entry name" value="Malic_enzyme_CS"/>
</dbReference>
<gene>
    <name evidence="10" type="ORF">Vafri_12651</name>
</gene>
<feature type="domain" description="Malic enzyme NAD-binding" evidence="8">
    <location>
        <begin position="327"/>
        <end position="579"/>
    </location>
</feature>
<dbReference type="Pfam" id="PF03949">
    <property type="entry name" value="Malic_M"/>
    <property type="match status" value="1"/>
</dbReference>
<feature type="binding site" evidence="6">
    <location>
        <position position="326"/>
    </location>
    <ligand>
        <name>a divalent metal cation</name>
        <dbReference type="ChEBI" id="CHEBI:60240"/>
    </ligand>
</feature>
<keyword evidence="11" id="KW-1185">Reference proteome</keyword>
<keyword evidence="7" id="KW-0560">Oxidoreductase</keyword>
<evidence type="ECO:0000256" key="1">
    <source>
        <dbReference type="ARBA" id="ARBA00001936"/>
    </source>
</evidence>
<protein>
    <recommendedName>
        <fullName evidence="7">Malic enzyme</fullName>
    </recommendedName>
</protein>
<dbReference type="InterPro" id="IPR037062">
    <property type="entry name" value="Malic_N_dom_sf"/>
</dbReference>
<accession>A0A8J4BBH6</accession>
<dbReference type="InterPro" id="IPR036291">
    <property type="entry name" value="NAD(P)-bd_dom_sf"/>
</dbReference>
<dbReference type="GO" id="GO:0046872">
    <property type="term" value="F:metal ion binding"/>
    <property type="evidence" value="ECO:0007669"/>
    <property type="project" value="UniProtKB-KW"/>
</dbReference>
<dbReference type="Proteomes" id="UP000747399">
    <property type="component" value="Unassembled WGS sequence"/>
</dbReference>
<dbReference type="SUPFAM" id="SSF51735">
    <property type="entry name" value="NAD(P)-binding Rossmann-fold domains"/>
    <property type="match status" value="1"/>
</dbReference>
<evidence type="ECO:0000256" key="4">
    <source>
        <dbReference type="PIRSR" id="PIRSR000106-1"/>
    </source>
</evidence>
<comment type="similarity">
    <text evidence="2 7">Belongs to the malic enzymes family.</text>
</comment>
<evidence type="ECO:0000313" key="11">
    <source>
        <dbReference type="Proteomes" id="UP000747399"/>
    </source>
</evidence>
<sequence>MSSILPVACGTTRPHRLFNATPQAARCPPKPISRQAKLLSTSWFPLSSYERSDRFLTVARFGSNESPLAKFPPPKLAPLEIVGGNAAGAAAVKIPLPAPVTEPEDMDVEERPATKSAFLSEAGPRPIDKYMYLRDLREHDTTKYYQLMLNNAQQVLPFIYTPTVGQACQEYHSLGIKTRGLYLSLNDRGSILSKLRSWPQQDIQVIVVTDGERILGLGDLGANGMGISEGKIELYTAAAGVDPSKCLPIALDVGTNNVKLRESLEYKGLRSARPSDEEYDAFVDEFMQALKVWRPHVLLQYEDFGNHNAFRVLEKYQSEFCCFNDDIQGTAGITLAALLGALRIRGGRLSEQRILFLGAGEAACGIATLISYCMHRREGLSEESSRQRCYLMDSKGLVVASRTDLQHHKKPFAHDAPSVRTLIEAVRMLKPTAIIGVSAVPNTFDEEVIKLMAELNERPIIFPLSNPTSLSECTFEQAVKWTDGRVIFASGSPFDPIEYKGELHNAPQANNAYIFPAVGHAAVLTKAKTIPQAVFLVAAEQLAAMATIKELQTGSVFPQFSNIRSISAAIMAAVVRYLVNTGLGTVPAGWEGHDTGEGLDWRHMASAAMWSPHSSSRL</sequence>
<dbReference type="GO" id="GO:0006108">
    <property type="term" value="P:malate metabolic process"/>
    <property type="evidence" value="ECO:0007669"/>
    <property type="project" value="TreeGrafter"/>
</dbReference>
<evidence type="ECO:0000259" key="9">
    <source>
        <dbReference type="SMART" id="SM01274"/>
    </source>
</evidence>
<proteinExistence type="inferred from homology"/>
<feature type="domain" description="Malic enzyme N-terminal" evidence="9">
    <location>
        <begin position="137"/>
        <end position="317"/>
    </location>
</feature>
<reference evidence="10" key="1">
    <citation type="journal article" date="2021" name="Proc. Natl. Acad. Sci. U.S.A.">
        <title>Three genomes in the algal genus Volvox reveal the fate of a haploid sex-determining region after a transition to homothallism.</title>
        <authorList>
            <person name="Yamamoto K."/>
            <person name="Hamaji T."/>
            <person name="Kawai-Toyooka H."/>
            <person name="Matsuzaki R."/>
            <person name="Takahashi F."/>
            <person name="Nishimura Y."/>
            <person name="Kawachi M."/>
            <person name="Noguchi H."/>
            <person name="Minakuchi Y."/>
            <person name="Umen J.G."/>
            <person name="Toyoda A."/>
            <person name="Nozaki H."/>
        </authorList>
    </citation>
    <scope>NUCLEOTIDE SEQUENCE</scope>
    <source>
        <strain evidence="10">NIES-3780</strain>
    </source>
</reference>
<feature type="binding site" evidence="6">
    <location>
        <position position="303"/>
    </location>
    <ligand>
        <name>a divalent metal cation</name>
        <dbReference type="ChEBI" id="CHEBI:60240"/>
    </ligand>
</feature>
<dbReference type="FunFam" id="3.40.50.720:FF:000635">
    <property type="entry name" value="NADP-dependent malic enzyme"/>
    <property type="match status" value="1"/>
</dbReference>
<feature type="binding site" evidence="5">
    <location>
        <position position="466"/>
    </location>
    <ligand>
        <name>(S)-malate</name>
        <dbReference type="ChEBI" id="CHEBI:15589"/>
    </ligand>
</feature>
<name>A0A8J4BBH6_9CHLO</name>
<dbReference type="PRINTS" id="PR00072">
    <property type="entry name" value="MALOXRDTASE"/>
</dbReference>
<dbReference type="SMART" id="SM01274">
    <property type="entry name" value="malic"/>
    <property type="match status" value="1"/>
</dbReference>
<dbReference type="InterPro" id="IPR012301">
    <property type="entry name" value="Malic_N_dom"/>
</dbReference>
<dbReference type="PROSITE" id="PS00331">
    <property type="entry name" value="MALIC_ENZYMES"/>
    <property type="match status" value="1"/>
</dbReference>
<feature type="binding site" evidence="6">
    <location>
        <position position="302"/>
    </location>
    <ligand>
        <name>a divalent metal cation</name>
        <dbReference type="ChEBI" id="CHEBI:60240"/>
    </ligand>
</feature>
<comment type="caution">
    <text evidence="10">The sequence shown here is derived from an EMBL/GenBank/DDBJ whole genome shotgun (WGS) entry which is preliminary data.</text>
</comment>
<dbReference type="SUPFAM" id="SSF53223">
    <property type="entry name" value="Aminoacid dehydrogenase-like, N-terminal domain"/>
    <property type="match status" value="1"/>
</dbReference>
<dbReference type="PANTHER" id="PTHR23406:SF68">
    <property type="entry name" value="MALIC ENZYME"/>
    <property type="match status" value="1"/>
</dbReference>
<evidence type="ECO:0000256" key="5">
    <source>
        <dbReference type="PIRSR" id="PIRSR000106-2"/>
    </source>
</evidence>
<organism evidence="10 11">
    <name type="scientific">Volvox africanus</name>
    <dbReference type="NCBI Taxonomy" id="51714"/>
    <lineage>
        <taxon>Eukaryota</taxon>
        <taxon>Viridiplantae</taxon>
        <taxon>Chlorophyta</taxon>
        <taxon>core chlorophytes</taxon>
        <taxon>Chlorophyceae</taxon>
        <taxon>CS clade</taxon>
        <taxon>Chlamydomonadales</taxon>
        <taxon>Volvocaceae</taxon>
        <taxon>Volvox</taxon>
    </lineage>
</organism>
<feature type="binding site" evidence="5">
    <location>
        <position position="213"/>
    </location>
    <ligand>
        <name>(S)-malate</name>
        <dbReference type="ChEBI" id="CHEBI:15589"/>
    </ligand>
</feature>
<dbReference type="Gene3D" id="3.40.50.10380">
    <property type="entry name" value="Malic enzyme, N-terminal domain"/>
    <property type="match status" value="1"/>
</dbReference>
<comment type="cofactor">
    <cofactor evidence="6">
        <name>Mg(2+)</name>
        <dbReference type="ChEBI" id="CHEBI:18420"/>
    </cofactor>
    <cofactor evidence="6">
        <name>Mn(2+)</name>
        <dbReference type="ChEBI" id="CHEBI:29035"/>
    </cofactor>
    <text evidence="6">Divalent metal cations. Prefers magnesium or manganese.</text>
</comment>